<proteinExistence type="inferred from homology"/>
<dbReference type="PANTHER" id="PTHR42760">
    <property type="entry name" value="SHORT-CHAIN DEHYDROGENASES/REDUCTASES FAMILY MEMBER"/>
    <property type="match status" value="1"/>
</dbReference>
<dbReference type="OrthoDB" id="517007at2"/>
<dbReference type="Proteomes" id="UP000070134">
    <property type="component" value="Chromosome"/>
</dbReference>
<dbReference type="InterPro" id="IPR036291">
    <property type="entry name" value="NAD(P)-bd_dom_sf"/>
</dbReference>
<organism evidence="4 5">
    <name type="scientific">Sinomonas atrocyanea</name>
    <dbReference type="NCBI Taxonomy" id="37927"/>
    <lineage>
        <taxon>Bacteria</taxon>
        <taxon>Bacillati</taxon>
        <taxon>Actinomycetota</taxon>
        <taxon>Actinomycetes</taxon>
        <taxon>Micrococcales</taxon>
        <taxon>Micrococcaceae</taxon>
        <taxon>Sinomonas</taxon>
    </lineage>
</organism>
<dbReference type="SUPFAM" id="SSF51735">
    <property type="entry name" value="NAD(P)-binding Rossmann-fold domains"/>
    <property type="match status" value="1"/>
</dbReference>
<dbReference type="Pfam" id="PF13561">
    <property type="entry name" value="adh_short_C2"/>
    <property type="match status" value="1"/>
</dbReference>
<keyword evidence="5" id="KW-1185">Reference proteome</keyword>
<dbReference type="FunFam" id="3.40.50.720:FF:000084">
    <property type="entry name" value="Short-chain dehydrogenase reductase"/>
    <property type="match status" value="1"/>
</dbReference>
<feature type="domain" description="Ketoreductase" evidence="3">
    <location>
        <begin position="10"/>
        <end position="196"/>
    </location>
</feature>
<reference evidence="4 5" key="1">
    <citation type="submission" date="2016-02" db="EMBL/GenBank/DDBJ databases">
        <title>Complete genome of Sinomonas atrocyanea KCTC 3377.</title>
        <authorList>
            <person name="Kim K.M."/>
        </authorList>
    </citation>
    <scope>NUCLEOTIDE SEQUENCE [LARGE SCALE GENOMIC DNA]</scope>
    <source>
        <strain evidence="4 5">KCTC 3377</strain>
    </source>
</reference>
<evidence type="ECO:0000313" key="4">
    <source>
        <dbReference type="EMBL" id="AMM34517.1"/>
    </source>
</evidence>
<dbReference type="PRINTS" id="PR00080">
    <property type="entry name" value="SDRFAMILY"/>
</dbReference>
<keyword evidence="2" id="KW-0560">Oxidoreductase</keyword>
<dbReference type="KEGG" id="satk:SA2016_3861"/>
<evidence type="ECO:0000313" key="5">
    <source>
        <dbReference type="Proteomes" id="UP000070134"/>
    </source>
</evidence>
<sequence>MPDPQTTAPRLALITGAAGGLGRAFALGFASRGYKVAVADVNAAGAEETAQLVRETAVEGTQAEALALKVDVTDVASTEAMAAEAAEFGGGRIDVVVNNAAIYATVTRSPFEEIDPAEWDLVMGVNLKGPWLVTRAASPYLGEGGRVINLSSATIYSGSEQWAHYVASKGGVVALTRVLAKELGKRGVTVNAIAPGFTLTEASYGLMENAETYGVDRGSIKRASQPEDIVGAALFLASPDSSYMTGQTLVVDGGRQFI</sequence>
<evidence type="ECO:0000256" key="2">
    <source>
        <dbReference type="ARBA" id="ARBA00023002"/>
    </source>
</evidence>
<evidence type="ECO:0000256" key="1">
    <source>
        <dbReference type="ARBA" id="ARBA00006484"/>
    </source>
</evidence>
<evidence type="ECO:0000259" key="3">
    <source>
        <dbReference type="SMART" id="SM00822"/>
    </source>
</evidence>
<dbReference type="Gene3D" id="3.40.50.720">
    <property type="entry name" value="NAD(P)-binding Rossmann-like Domain"/>
    <property type="match status" value="1"/>
</dbReference>
<dbReference type="PRINTS" id="PR00081">
    <property type="entry name" value="GDHRDH"/>
</dbReference>
<dbReference type="CDD" id="cd05233">
    <property type="entry name" value="SDR_c"/>
    <property type="match status" value="1"/>
</dbReference>
<dbReference type="GO" id="GO:0016616">
    <property type="term" value="F:oxidoreductase activity, acting on the CH-OH group of donors, NAD or NADP as acceptor"/>
    <property type="evidence" value="ECO:0007669"/>
    <property type="project" value="TreeGrafter"/>
</dbReference>
<dbReference type="SMART" id="SM00822">
    <property type="entry name" value="PKS_KR"/>
    <property type="match status" value="1"/>
</dbReference>
<comment type="similarity">
    <text evidence="1">Belongs to the short-chain dehydrogenases/reductases (SDR) family.</text>
</comment>
<dbReference type="PROSITE" id="PS00061">
    <property type="entry name" value="ADH_SHORT"/>
    <property type="match status" value="1"/>
</dbReference>
<gene>
    <name evidence="4" type="ORF">SA2016_3861</name>
</gene>
<dbReference type="STRING" id="37927.SA2016_3861"/>
<dbReference type="InterPro" id="IPR020904">
    <property type="entry name" value="Sc_DH/Rdtase_CS"/>
</dbReference>
<dbReference type="GO" id="GO:0006633">
    <property type="term" value="P:fatty acid biosynthetic process"/>
    <property type="evidence" value="ECO:0007669"/>
    <property type="project" value="TreeGrafter"/>
</dbReference>
<name>A0A127A5T8_9MICC</name>
<dbReference type="AlphaFoldDB" id="A0A127A5T8"/>
<dbReference type="InterPro" id="IPR002347">
    <property type="entry name" value="SDR_fam"/>
</dbReference>
<protein>
    <submittedName>
        <fullName evidence="4">Dehydrogenase</fullName>
    </submittedName>
</protein>
<dbReference type="EMBL" id="CP014518">
    <property type="protein sequence ID" value="AMM34517.1"/>
    <property type="molecule type" value="Genomic_DNA"/>
</dbReference>
<dbReference type="PANTHER" id="PTHR42760:SF133">
    <property type="entry name" value="3-OXOACYL-[ACYL-CARRIER-PROTEIN] REDUCTASE"/>
    <property type="match status" value="1"/>
</dbReference>
<dbReference type="InterPro" id="IPR057326">
    <property type="entry name" value="KR_dom"/>
</dbReference>
<dbReference type="RefSeq" id="WP_066501305.1">
    <property type="nucleotide sequence ID" value="NZ_BJMO01000006.1"/>
</dbReference>
<dbReference type="GO" id="GO:0048038">
    <property type="term" value="F:quinone binding"/>
    <property type="evidence" value="ECO:0007669"/>
    <property type="project" value="TreeGrafter"/>
</dbReference>
<accession>A0A127A5T8</accession>
<dbReference type="PATRIC" id="fig|37927.3.peg.3963"/>